<dbReference type="AlphaFoldDB" id="A0A1I1S766"/>
<accession>A0A1I1S766</accession>
<sequence>MESNKNQLQEKVIYNEDGFVYYGDNRSVIIPTSSLGFLKRDLYRNIGQKRANGFFVRYGSDLGRKDARKVLKKFNHESIETIMNKGPIYHQAQGHVTSVLQKMIVEEKHDKISTYIEGIWKGSFEAEEHIKHLGKSNEPVCYMNVGYGNGYLSEICNQTVLFKEITCIGKGDKECRWVGRTMDYWDDNMAEELKYYSQTSIMDELEITYEKLLEERNRLKNVSVIYNKLTEEILKGKDLQSLMDIVYNLTGTTILIEDAELYPIASGGISASNLTELNNTFKAYVHSVIGNRPIYQTQSISFTDYTRLVTPIFLQDKIIGYCSFFYVDPENESSSNLQVTIERISSICALYLLNKKTEEEAETRAKGRFLEQILNGDYSKEEILRRSNLIGVDLFQPYYITAVSIGSAHDDYKKELTFLEDVITQTSGFFKKERIKALAGQQSNYMILLILENNNTNVESICSKLLNFLNEKYPSAQFRAGISMKSTEINNASDAYMEAITSLRMTSKGKILVSFDSLGILGTLINTKNQQEVEKIATQTLQPIFKNCDEDKKVEMLKTLYVYLLNGGNLELTANDLALSLSGIRYRLTKIEELLGQDLRNTEVSYKLLLAIQALLSIGKLGFDDL</sequence>
<reference evidence="4" key="1">
    <citation type="submission" date="2016-10" db="EMBL/GenBank/DDBJ databases">
        <authorList>
            <person name="Varghese N."/>
            <person name="Submissions S."/>
        </authorList>
    </citation>
    <scope>NUCLEOTIDE SEQUENCE [LARGE SCALE GENOMIC DNA]</scope>
    <source>
        <strain evidence="4">DSM 22530</strain>
    </source>
</reference>
<dbReference type="Gene3D" id="1.10.10.2840">
    <property type="entry name" value="PucR C-terminal helix-turn-helix domain"/>
    <property type="match status" value="1"/>
</dbReference>
<dbReference type="Proteomes" id="UP000199474">
    <property type="component" value="Unassembled WGS sequence"/>
</dbReference>
<comment type="similarity">
    <text evidence="1">Belongs to the CdaR family.</text>
</comment>
<dbReference type="Pfam" id="PF06505">
    <property type="entry name" value="XylR_N"/>
    <property type="match status" value="1"/>
</dbReference>
<dbReference type="PANTHER" id="PTHR33744">
    <property type="entry name" value="CARBOHYDRATE DIACID REGULATOR"/>
    <property type="match status" value="1"/>
</dbReference>
<dbReference type="EMBL" id="FOMR01000001">
    <property type="protein sequence ID" value="SFD42335.1"/>
    <property type="molecule type" value="Genomic_DNA"/>
</dbReference>
<dbReference type="InterPro" id="IPR051448">
    <property type="entry name" value="CdaR-like_regulators"/>
</dbReference>
<gene>
    <name evidence="3" type="ORF">SAMN05216238_101274</name>
</gene>
<dbReference type="InterPro" id="IPR024096">
    <property type="entry name" value="NO_sig/Golgi_transp_ligand-bd"/>
</dbReference>
<dbReference type="Pfam" id="PF02830">
    <property type="entry name" value="V4R"/>
    <property type="match status" value="1"/>
</dbReference>
<dbReference type="PANTHER" id="PTHR33744:SF1">
    <property type="entry name" value="DNA-BINDING TRANSCRIPTIONAL ACTIVATOR ADER"/>
    <property type="match status" value="1"/>
</dbReference>
<dbReference type="STRING" id="640948.SAMN05216238_101274"/>
<dbReference type="InterPro" id="IPR010523">
    <property type="entry name" value="XylR_N"/>
</dbReference>
<dbReference type="SMART" id="SM00989">
    <property type="entry name" value="V4R"/>
    <property type="match status" value="1"/>
</dbReference>
<keyword evidence="4" id="KW-1185">Reference proteome</keyword>
<dbReference type="Pfam" id="PF17853">
    <property type="entry name" value="GGDEF_2"/>
    <property type="match status" value="1"/>
</dbReference>
<name>A0A1I1S766_9BACI</name>
<dbReference type="Gene3D" id="3.30.1380.20">
    <property type="entry name" value="Trafficking protein particle complex subunit 3"/>
    <property type="match status" value="1"/>
</dbReference>
<evidence type="ECO:0000256" key="1">
    <source>
        <dbReference type="ARBA" id="ARBA00006754"/>
    </source>
</evidence>
<evidence type="ECO:0000259" key="2">
    <source>
        <dbReference type="SMART" id="SM00989"/>
    </source>
</evidence>
<dbReference type="Pfam" id="PF13556">
    <property type="entry name" value="HTH_30"/>
    <property type="match status" value="1"/>
</dbReference>
<dbReference type="InterPro" id="IPR025736">
    <property type="entry name" value="PucR_C-HTH_dom"/>
</dbReference>
<dbReference type="InterPro" id="IPR004096">
    <property type="entry name" value="V4R"/>
</dbReference>
<proteinExistence type="inferred from homology"/>
<dbReference type="SUPFAM" id="SSF111126">
    <property type="entry name" value="Ligand-binding domain in the NO signalling and Golgi transport"/>
    <property type="match status" value="1"/>
</dbReference>
<dbReference type="InterPro" id="IPR042070">
    <property type="entry name" value="PucR_C-HTH_sf"/>
</dbReference>
<evidence type="ECO:0000313" key="4">
    <source>
        <dbReference type="Proteomes" id="UP000199474"/>
    </source>
</evidence>
<protein>
    <submittedName>
        <fullName evidence="3">V4R domain-containing protein</fullName>
    </submittedName>
</protein>
<evidence type="ECO:0000313" key="3">
    <source>
        <dbReference type="EMBL" id="SFD42335.1"/>
    </source>
</evidence>
<dbReference type="InterPro" id="IPR041522">
    <property type="entry name" value="CdaR_GGDEF"/>
</dbReference>
<organism evidence="3 4">
    <name type="scientific">Lentibacillus persicus</name>
    <dbReference type="NCBI Taxonomy" id="640948"/>
    <lineage>
        <taxon>Bacteria</taxon>
        <taxon>Bacillati</taxon>
        <taxon>Bacillota</taxon>
        <taxon>Bacilli</taxon>
        <taxon>Bacillales</taxon>
        <taxon>Bacillaceae</taxon>
        <taxon>Lentibacillus</taxon>
    </lineage>
</organism>
<dbReference type="OrthoDB" id="154713at2"/>
<feature type="domain" description="4-vinyl reductase 4VR" evidence="2">
    <location>
        <begin position="119"/>
        <end position="181"/>
    </location>
</feature>